<sequence>MVSLVSPCQSSFVPKRQSRDNIIVAQEVIHSMRSKKTGKGGMFIKIDLEKTYDMLK</sequence>
<evidence type="ECO:0000313" key="1">
    <source>
        <dbReference type="EMBL" id="ABN08566.1"/>
    </source>
</evidence>
<proteinExistence type="predicted"/>
<dbReference type="AlphaFoldDB" id="A2Q4L2"/>
<reference evidence="1" key="2">
    <citation type="submission" date="2007-03" db="EMBL/GenBank/DDBJ databases">
        <authorList>
            <consortium name="The International Medicago Genome Annotation Group"/>
        </authorList>
    </citation>
    <scope>NUCLEOTIDE SEQUENCE</scope>
</reference>
<reference evidence="1" key="1">
    <citation type="submission" date="2005-03" db="EMBL/GenBank/DDBJ databases">
        <authorList>
            <person name="Town C.D."/>
        </authorList>
    </citation>
    <scope>NUCLEOTIDE SEQUENCE</scope>
</reference>
<dbReference type="EMBL" id="AC157504">
    <property type="protein sequence ID" value="ABN08566.1"/>
    <property type="molecule type" value="Genomic_DNA"/>
</dbReference>
<accession>A2Q4L2</accession>
<gene>
    <name evidence="1" type="ORF">MtrDRAFT_AC157504g39v2</name>
</gene>
<protein>
    <submittedName>
        <fullName evidence="1">Uncharacterized protein</fullName>
    </submittedName>
</protein>
<name>A2Q4L2_MEDTR</name>
<organism evidence="1">
    <name type="scientific">Medicago truncatula</name>
    <name type="common">Barrel medic</name>
    <name type="synonym">Medicago tribuloides</name>
    <dbReference type="NCBI Taxonomy" id="3880"/>
    <lineage>
        <taxon>Eukaryota</taxon>
        <taxon>Viridiplantae</taxon>
        <taxon>Streptophyta</taxon>
        <taxon>Embryophyta</taxon>
        <taxon>Tracheophyta</taxon>
        <taxon>Spermatophyta</taxon>
        <taxon>Magnoliopsida</taxon>
        <taxon>eudicotyledons</taxon>
        <taxon>Gunneridae</taxon>
        <taxon>Pentapetalae</taxon>
        <taxon>rosids</taxon>
        <taxon>fabids</taxon>
        <taxon>Fabales</taxon>
        <taxon>Fabaceae</taxon>
        <taxon>Papilionoideae</taxon>
        <taxon>50 kb inversion clade</taxon>
        <taxon>NPAAA clade</taxon>
        <taxon>Hologalegina</taxon>
        <taxon>IRL clade</taxon>
        <taxon>Trifolieae</taxon>
        <taxon>Medicago</taxon>
    </lineage>
</organism>